<gene>
    <name evidence="2" type="ORF">HU772_012800</name>
</gene>
<accession>A0A9E6PRG6</accession>
<dbReference type="Gene3D" id="3.10.180.10">
    <property type="entry name" value="2,3-Dihydroxybiphenyl 1,2-Dioxygenase, domain 1"/>
    <property type="match status" value="1"/>
</dbReference>
<evidence type="ECO:0000259" key="1">
    <source>
        <dbReference type="PROSITE" id="PS51819"/>
    </source>
</evidence>
<dbReference type="EMBL" id="CP077095">
    <property type="protein sequence ID" value="QXI36242.1"/>
    <property type="molecule type" value="Genomic_DNA"/>
</dbReference>
<organism evidence="2 3">
    <name type="scientific">Pseudomonas xantholysinigenes</name>
    <dbReference type="NCBI Taxonomy" id="2745490"/>
    <lineage>
        <taxon>Bacteria</taxon>
        <taxon>Pseudomonadati</taxon>
        <taxon>Pseudomonadota</taxon>
        <taxon>Gammaproteobacteria</taxon>
        <taxon>Pseudomonadales</taxon>
        <taxon>Pseudomonadaceae</taxon>
        <taxon>Pseudomonas</taxon>
    </lineage>
</organism>
<protein>
    <submittedName>
        <fullName evidence="2">Bleomycin resistance family protein</fullName>
    </submittedName>
</protein>
<dbReference type="RefSeq" id="WP_186659410.1">
    <property type="nucleotide sequence ID" value="NZ_CP077095.1"/>
</dbReference>
<keyword evidence="3" id="KW-1185">Reference proteome</keyword>
<dbReference type="InterPro" id="IPR037523">
    <property type="entry name" value="VOC_core"/>
</dbReference>
<evidence type="ECO:0000313" key="3">
    <source>
        <dbReference type="Proteomes" id="UP000633418"/>
    </source>
</evidence>
<dbReference type="KEGG" id="pxn:HU772_012800"/>
<reference evidence="2 3" key="1">
    <citation type="journal article" date="2020" name="Microorganisms">
        <title>Reliable Identification of Environmental Pseudomonas Isolates Using the rpoD Gene.</title>
        <authorList>
            <consortium name="The Broad Institute Genome Sequencing Platform"/>
            <person name="Girard L."/>
            <person name="Lood C."/>
            <person name="Rokni-Zadeh H."/>
            <person name="van Noort V."/>
            <person name="Lavigne R."/>
            <person name="De Mot R."/>
        </authorList>
    </citation>
    <scope>NUCLEOTIDE SEQUENCE [LARGE SCALE GENOMIC DNA]</scope>
    <source>
        <strain evidence="2 3">RW9S1A</strain>
    </source>
</reference>
<dbReference type="AlphaFoldDB" id="A0A9E6PRG6"/>
<name>A0A9E6PRG6_9PSED</name>
<dbReference type="InterPro" id="IPR004360">
    <property type="entry name" value="Glyas_Fos-R_dOase_dom"/>
</dbReference>
<dbReference type="SUPFAM" id="SSF54593">
    <property type="entry name" value="Glyoxalase/Bleomycin resistance protein/Dihydroxybiphenyl dioxygenase"/>
    <property type="match status" value="1"/>
</dbReference>
<feature type="domain" description="VOC" evidence="1">
    <location>
        <begin position="1"/>
        <end position="112"/>
    </location>
</feature>
<proteinExistence type="predicted"/>
<evidence type="ECO:0000313" key="2">
    <source>
        <dbReference type="EMBL" id="QXI36242.1"/>
    </source>
</evidence>
<dbReference type="PROSITE" id="PS51819">
    <property type="entry name" value="VOC"/>
    <property type="match status" value="1"/>
</dbReference>
<dbReference type="Pfam" id="PF00903">
    <property type="entry name" value="Glyoxalase"/>
    <property type="match status" value="1"/>
</dbReference>
<dbReference type="Proteomes" id="UP000633418">
    <property type="component" value="Chromosome"/>
</dbReference>
<reference evidence="2 3" key="2">
    <citation type="journal article" date="2021" name="Microorganisms">
        <title>The Ever-Expanding Pseudomonas Genus: Description of 43 New Species and Partition of the Pseudomonas putida Group.</title>
        <authorList>
            <person name="Girard L."/>
            <person name="Lood C."/>
            <person name="Hofte M."/>
            <person name="Vandamme P."/>
            <person name="Rokni-Zadeh H."/>
            <person name="van Noort V."/>
            <person name="Lavigne R."/>
            <person name="De Mot R."/>
        </authorList>
    </citation>
    <scope>NUCLEOTIDE SEQUENCE [LARGE SCALE GENOMIC DNA]</scope>
    <source>
        <strain evidence="2 3">RW9S1A</strain>
    </source>
</reference>
<sequence>MLVTPLLRCANLEQTRQYYRDVLGFTVSDSAGSTLTVCLQDSHLLFTEQDLWPPQPIGCTGTFYLAIEGIEAYFQQVRAQAEIAWPLQDMDYGAREFGVLDCNGYYLAFSQRRSDAADAVSAAS</sequence>
<dbReference type="InterPro" id="IPR029068">
    <property type="entry name" value="Glyas_Bleomycin-R_OHBP_Dase"/>
</dbReference>